<dbReference type="EMBL" id="JACBAZ010000006">
    <property type="protein sequence ID" value="NWK56762.1"/>
    <property type="molecule type" value="Genomic_DNA"/>
</dbReference>
<comment type="caution">
    <text evidence="3">The sequence shown here is derived from an EMBL/GenBank/DDBJ whole genome shotgun (WGS) entry which is preliminary data.</text>
</comment>
<dbReference type="InterPro" id="IPR023801">
    <property type="entry name" value="His_deacetylse_dom"/>
</dbReference>
<dbReference type="Gene3D" id="3.40.800.20">
    <property type="entry name" value="Histone deacetylase domain"/>
    <property type="match status" value="1"/>
</dbReference>
<evidence type="ECO:0000256" key="1">
    <source>
        <dbReference type="ARBA" id="ARBA00005947"/>
    </source>
</evidence>
<dbReference type="AlphaFoldDB" id="A0A851GIJ6"/>
<reference evidence="3 4" key="1">
    <citation type="submission" date="2020-07" db="EMBL/GenBank/DDBJ databases">
        <title>Roseicoccus Jingziensis gen. nov., sp. nov., isolated from coastal seawater.</title>
        <authorList>
            <person name="Feng X."/>
        </authorList>
    </citation>
    <scope>NUCLEOTIDE SEQUENCE [LARGE SCALE GENOMIC DNA]</scope>
    <source>
        <strain evidence="3 4">N1E253</strain>
    </source>
</reference>
<dbReference type="Proteomes" id="UP000557872">
    <property type="component" value="Unassembled WGS sequence"/>
</dbReference>
<dbReference type="PRINTS" id="PR01270">
    <property type="entry name" value="HDASUPER"/>
</dbReference>
<dbReference type="SUPFAM" id="SSF52768">
    <property type="entry name" value="Arginase/deacetylase"/>
    <property type="match status" value="1"/>
</dbReference>
<evidence type="ECO:0000259" key="2">
    <source>
        <dbReference type="Pfam" id="PF00850"/>
    </source>
</evidence>
<protein>
    <submittedName>
        <fullName evidence="3">Histone deacetylase</fullName>
    </submittedName>
</protein>
<dbReference type="InterPro" id="IPR037138">
    <property type="entry name" value="His_deacetylse_dom_sf"/>
</dbReference>
<accession>A0A851GIJ6</accession>
<dbReference type="PANTHER" id="PTHR10625">
    <property type="entry name" value="HISTONE DEACETYLASE HDAC1-RELATED"/>
    <property type="match status" value="1"/>
</dbReference>
<feature type="domain" description="Histone deacetylase" evidence="2">
    <location>
        <begin position="26"/>
        <end position="317"/>
    </location>
</feature>
<sequence length="325" mass="34766">MAKRTTAQTGILYDTRYTEHDTGDLHPENAERYVAVMHSLKGLRQENRDRLSRLGWIPAEIGDVLLCHEAWYHDVVRMDVDQFAEVLRTGDTAICPESYDVAMAAVGASLSAVDAVCEGGLANAFAAVRPPGHHASQGKGMGFCIFNNVAIAARHAQKRHGMKRVAILDWDVHHGNGTQDIFYDDASVLFVSSHEEDLFPHTGSPEETGGGEGVGLTANFPVASGVGGDVLLPLWRDKIGPLVLDFNPDLIVISAGFDARVDDPVGMLALTDQDFAELTGMVCAWADACCDGRVVSILEGGYDPQGLASAVNAHVGALMQAGNTI</sequence>
<dbReference type="InterPro" id="IPR023696">
    <property type="entry name" value="Ureohydrolase_dom_sf"/>
</dbReference>
<evidence type="ECO:0000313" key="3">
    <source>
        <dbReference type="EMBL" id="NWK56762.1"/>
    </source>
</evidence>
<dbReference type="PANTHER" id="PTHR10625:SF10">
    <property type="entry name" value="HISTONE DEACETYLASE HDAC1"/>
    <property type="match status" value="1"/>
</dbReference>
<comment type="similarity">
    <text evidence="1">Belongs to the histone deacetylase family.</text>
</comment>
<name>A0A851GIJ6_9BACT</name>
<dbReference type="GO" id="GO:0040029">
    <property type="term" value="P:epigenetic regulation of gene expression"/>
    <property type="evidence" value="ECO:0007669"/>
    <property type="project" value="TreeGrafter"/>
</dbReference>
<organism evidence="3 4">
    <name type="scientific">Oceaniferula marina</name>
    <dbReference type="NCBI Taxonomy" id="2748318"/>
    <lineage>
        <taxon>Bacteria</taxon>
        <taxon>Pseudomonadati</taxon>
        <taxon>Verrucomicrobiota</taxon>
        <taxon>Verrucomicrobiia</taxon>
        <taxon>Verrucomicrobiales</taxon>
        <taxon>Verrucomicrobiaceae</taxon>
        <taxon>Oceaniferula</taxon>
    </lineage>
</organism>
<keyword evidence="4" id="KW-1185">Reference proteome</keyword>
<dbReference type="InterPro" id="IPR000286">
    <property type="entry name" value="HDACs"/>
</dbReference>
<dbReference type="Pfam" id="PF00850">
    <property type="entry name" value="Hist_deacetyl"/>
    <property type="match status" value="1"/>
</dbReference>
<proteinExistence type="inferred from homology"/>
<evidence type="ECO:0000313" key="4">
    <source>
        <dbReference type="Proteomes" id="UP000557872"/>
    </source>
</evidence>
<dbReference type="RefSeq" id="WP_178933563.1">
    <property type="nucleotide sequence ID" value="NZ_JACBAZ010000006.1"/>
</dbReference>
<dbReference type="GO" id="GO:0004407">
    <property type="term" value="F:histone deacetylase activity"/>
    <property type="evidence" value="ECO:0007669"/>
    <property type="project" value="TreeGrafter"/>
</dbReference>
<dbReference type="CDD" id="cd09992">
    <property type="entry name" value="HDAC_classII"/>
    <property type="match status" value="1"/>
</dbReference>
<gene>
    <name evidence="3" type="ORF">HW115_14160</name>
</gene>